<dbReference type="RefSeq" id="WP_069956658.1">
    <property type="nucleotide sequence ID" value="NZ_MCGG01000008.1"/>
</dbReference>
<keyword evidence="4 6" id="KW-1133">Transmembrane helix</keyword>
<protein>
    <submittedName>
        <fullName evidence="7">Iron export ABC transporter permease subunit FetB</fullName>
    </submittedName>
</protein>
<dbReference type="PANTHER" id="PTHR30028:SF0">
    <property type="entry name" value="PROTEIN ALUMINUM SENSITIVE 3"/>
    <property type="match status" value="1"/>
</dbReference>
<organism evidence="7 8">
    <name type="scientific">Magnetovibrio blakemorei</name>
    <dbReference type="NCBI Taxonomy" id="28181"/>
    <lineage>
        <taxon>Bacteria</taxon>
        <taxon>Pseudomonadati</taxon>
        <taxon>Pseudomonadota</taxon>
        <taxon>Alphaproteobacteria</taxon>
        <taxon>Rhodospirillales</taxon>
        <taxon>Magnetovibrionaceae</taxon>
        <taxon>Magnetovibrio</taxon>
    </lineage>
</organism>
<evidence type="ECO:0000256" key="1">
    <source>
        <dbReference type="ARBA" id="ARBA00004141"/>
    </source>
</evidence>
<dbReference type="GO" id="GO:0005886">
    <property type="term" value="C:plasma membrane"/>
    <property type="evidence" value="ECO:0007669"/>
    <property type="project" value="TreeGrafter"/>
</dbReference>
<comment type="subcellular location">
    <subcellularLocation>
        <location evidence="1">Membrane</location>
        <topology evidence="1">Multi-pass membrane protein</topology>
    </subcellularLocation>
</comment>
<proteinExistence type="inferred from homology"/>
<evidence type="ECO:0000256" key="3">
    <source>
        <dbReference type="ARBA" id="ARBA00022692"/>
    </source>
</evidence>
<evidence type="ECO:0000313" key="8">
    <source>
        <dbReference type="Proteomes" id="UP000095347"/>
    </source>
</evidence>
<dbReference type="OrthoDB" id="9791807at2"/>
<comment type="caution">
    <text evidence="7">The sequence shown here is derived from an EMBL/GenBank/DDBJ whole genome shotgun (WGS) entry which is preliminary data.</text>
</comment>
<reference evidence="8" key="1">
    <citation type="submission" date="2016-07" db="EMBL/GenBank/DDBJ databases">
        <authorList>
            <person name="Florea S."/>
            <person name="Webb J.S."/>
            <person name="Jaromczyk J."/>
            <person name="Schardl C.L."/>
        </authorList>
    </citation>
    <scope>NUCLEOTIDE SEQUENCE [LARGE SCALE GENOMIC DNA]</scope>
    <source>
        <strain evidence="8">MV-1</strain>
    </source>
</reference>
<feature type="transmembrane region" description="Helical" evidence="6">
    <location>
        <begin position="66"/>
        <end position="83"/>
    </location>
</feature>
<keyword evidence="8" id="KW-1185">Reference proteome</keyword>
<feature type="transmembrane region" description="Helical" evidence="6">
    <location>
        <begin position="227"/>
        <end position="249"/>
    </location>
</feature>
<dbReference type="PANTHER" id="PTHR30028">
    <property type="entry name" value="UPF0014 INNER MEMBRANE PROTEIN YBBM-RELATED"/>
    <property type="match status" value="1"/>
</dbReference>
<evidence type="ECO:0000313" key="7">
    <source>
        <dbReference type="EMBL" id="OEJ69193.1"/>
    </source>
</evidence>
<dbReference type="Pfam" id="PF03649">
    <property type="entry name" value="UPF0014"/>
    <property type="match status" value="1"/>
</dbReference>
<dbReference type="Proteomes" id="UP000095347">
    <property type="component" value="Unassembled WGS sequence"/>
</dbReference>
<keyword evidence="3 6" id="KW-0812">Transmembrane</keyword>
<dbReference type="AlphaFoldDB" id="A0A1E5QBY0"/>
<accession>A0A1E5QBY0</accession>
<evidence type="ECO:0000256" key="6">
    <source>
        <dbReference type="SAM" id="Phobius"/>
    </source>
</evidence>
<dbReference type="STRING" id="28181.BEN30_03615"/>
<keyword evidence="5 6" id="KW-0472">Membrane</keyword>
<dbReference type="InterPro" id="IPR005226">
    <property type="entry name" value="UPF0014_fam"/>
</dbReference>
<evidence type="ECO:0000256" key="4">
    <source>
        <dbReference type="ARBA" id="ARBA00022989"/>
    </source>
</evidence>
<evidence type="ECO:0000256" key="5">
    <source>
        <dbReference type="ARBA" id="ARBA00023136"/>
    </source>
</evidence>
<feature type="transmembrane region" description="Helical" evidence="6">
    <location>
        <begin position="193"/>
        <end position="215"/>
    </location>
</feature>
<gene>
    <name evidence="7" type="ORF">BEN30_03615</name>
</gene>
<feature type="transmembrane region" description="Helical" evidence="6">
    <location>
        <begin position="95"/>
        <end position="118"/>
    </location>
</feature>
<sequence length="269" mass="28724">MTGVYVQLSYIDLAIASVLLLLAGGLSVAMNLGLEKSLGVAALRTTVQLTLIGLVLKMLFEMVSPLWTGLAALAMILLAGREVTARQSIKLRGGWSYSIATSALLTAGGIVTILALTTAVRPEPWYDPRFALPLLGMMLGNTLTGISVGMERLSATLKREKDAIEARLVLGHARRDAVKPYVREAMRAGLIPIINAMSAAGLISLPGMMTGQILAGVDPTEAVKYQILIMFLLAGTTSLGALMAVLATAKRLGDERDRLRLDRLKETPR</sequence>
<feature type="transmembrane region" description="Helical" evidence="6">
    <location>
        <begin position="130"/>
        <end position="150"/>
    </location>
</feature>
<name>A0A1E5QBY0_9PROT</name>
<comment type="similarity">
    <text evidence="2">Belongs to the UPF0014 family.</text>
</comment>
<dbReference type="EMBL" id="MCGG01000008">
    <property type="protein sequence ID" value="OEJ69193.1"/>
    <property type="molecule type" value="Genomic_DNA"/>
</dbReference>
<evidence type="ECO:0000256" key="2">
    <source>
        <dbReference type="ARBA" id="ARBA00005268"/>
    </source>
</evidence>
<feature type="transmembrane region" description="Helical" evidence="6">
    <location>
        <begin position="13"/>
        <end position="34"/>
    </location>
</feature>